<dbReference type="InterPro" id="IPR000866">
    <property type="entry name" value="AhpC/TSA"/>
</dbReference>
<gene>
    <name evidence="2" type="ORF">DSL64_26910</name>
</gene>
<accession>A0A3D8Y4I6</accession>
<dbReference type="PROSITE" id="PS51352">
    <property type="entry name" value="THIOREDOXIN_2"/>
    <property type="match status" value="1"/>
</dbReference>
<dbReference type="GO" id="GO:0016491">
    <property type="term" value="F:oxidoreductase activity"/>
    <property type="evidence" value="ECO:0007669"/>
    <property type="project" value="InterPro"/>
</dbReference>
<keyword evidence="3" id="KW-1185">Reference proteome</keyword>
<dbReference type="OrthoDB" id="1118217at2"/>
<comment type="caution">
    <text evidence="2">The sequence shown here is derived from an EMBL/GenBank/DDBJ whole genome shotgun (WGS) entry which is preliminary data.</text>
</comment>
<dbReference type="PANTHER" id="PTHR42852">
    <property type="entry name" value="THIOL:DISULFIDE INTERCHANGE PROTEIN DSBE"/>
    <property type="match status" value="1"/>
</dbReference>
<dbReference type="PANTHER" id="PTHR42852:SF13">
    <property type="entry name" value="PROTEIN DIPZ"/>
    <property type="match status" value="1"/>
</dbReference>
<evidence type="ECO:0000313" key="2">
    <source>
        <dbReference type="EMBL" id="REA56428.1"/>
    </source>
</evidence>
<dbReference type="InterPro" id="IPR036249">
    <property type="entry name" value="Thioredoxin-like_sf"/>
</dbReference>
<dbReference type="SUPFAM" id="SSF52833">
    <property type="entry name" value="Thioredoxin-like"/>
    <property type="match status" value="1"/>
</dbReference>
<dbReference type="Gene3D" id="3.40.30.10">
    <property type="entry name" value="Glutaredoxin"/>
    <property type="match status" value="1"/>
</dbReference>
<evidence type="ECO:0000313" key="3">
    <source>
        <dbReference type="Proteomes" id="UP000256373"/>
    </source>
</evidence>
<proteinExistence type="predicted"/>
<dbReference type="EMBL" id="QNUL01000039">
    <property type="protein sequence ID" value="REA56428.1"/>
    <property type="molecule type" value="Genomic_DNA"/>
</dbReference>
<evidence type="ECO:0000259" key="1">
    <source>
        <dbReference type="PROSITE" id="PS51352"/>
    </source>
</evidence>
<dbReference type="GO" id="GO:0016209">
    <property type="term" value="F:antioxidant activity"/>
    <property type="evidence" value="ECO:0007669"/>
    <property type="project" value="InterPro"/>
</dbReference>
<organism evidence="2 3">
    <name type="scientific">Dyadobacter luteus</name>
    <dbReference type="NCBI Taxonomy" id="2259619"/>
    <lineage>
        <taxon>Bacteria</taxon>
        <taxon>Pseudomonadati</taxon>
        <taxon>Bacteroidota</taxon>
        <taxon>Cytophagia</taxon>
        <taxon>Cytophagales</taxon>
        <taxon>Spirosomataceae</taxon>
        <taxon>Dyadobacter</taxon>
    </lineage>
</organism>
<name>A0A3D8Y4I6_9BACT</name>
<dbReference type="AlphaFoldDB" id="A0A3D8Y4I6"/>
<sequence length="462" mass="52377">MNSRFCSPGKLLPYLFYLLLSYVLMMCWRPVSAQTVKGPVRQIAIGDTVPDLIISNILNYKSPTAKLTDFKGKLLILDFWATWCQPCVAMIPRMDSLEKRFGDKVTLLPVTYQTEKEVSLFRAKYNARKGARIQGPEVVADSKLSKLFEHSGVPHYVWIDSDGVLRAVTGKEEITAERLEAFLSGNARQMAIKKDVKDLAYNGLTTPLHKLLQPDANPAFKNVRYRALHSGYVEGLPGLTVLKQPGDSIDHWRVTFTNITPFHLFSMAYGEGKRFIAPHSVDLQTRDSLKFINGLKGAAVREWIPKNTMCYELIIPAEKASGGFKMFRDDLKQLFPEYEALIETRTMPVLALVRTSELEKFKSKSDRFSEKYENFTYSLRHGKLSVFAMGLENSYMRSSKLPIVDQTGYVGRADLDLDLDFNDLASVRKALSAYDLALERKLTETQVLVIRDRKPLSVIPTH</sequence>
<dbReference type="RefSeq" id="WP_115834063.1">
    <property type="nucleotide sequence ID" value="NZ_QNUL01000039.1"/>
</dbReference>
<reference evidence="2 3" key="1">
    <citation type="submission" date="2018-07" db="EMBL/GenBank/DDBJ databases">
        <title>Dyadobacter roseus sp. nov., isolated from rose rhizosphere soil.</title>
        <authorList>
            <person name="Chen L."/>
        </authorList>
    </citation>
    <scope>NUCLEOTIDE SEQUENCE [LARGE SCALE GENOMIC DNA]</scope>
    <source>
        <strain evidence="2 3">RS19</strain>
    </source>
</reference>
<dbReference type="InterPro" id="IPR013766">
    <property type="entry name" value="Thioredoxin_domain"/>
</dbReference>
<dbReference type="Proteomes" id="UP000256373">
    <property type="component" value="Unassembled WGS sequence"/>
</dbReference>
<dbReference type="InterPro" id="IPR050553">
    <property type="entry name" value="Thioredoxin_ResA/DsbE_sf"/>
</dbReference>
<feature type="domain" description="Thioredoxin" evidence="1">
    <location>
        <begin position="43"/>
        <end position="188"/>
    </location>
</feature>
<dbReference type="CDD" id="cd02966">
    <property type="entry name" value="TlpA_like_family"/>
    <property type="match status" value="1"/>
</dbReference>
<dbReference type="Pfam" id="PF00578">
    <property type="entry name" value="AhpC-TSA"/>
    <property type="match status" value="1"/>
</dbReference>
<protein>
    <recommendedName>
        <fullName evidence="1">Thioredoxin domain-containing protein</fullName>
    </recommendedName>
</protein>